<evidence type="ECO:0000313" key="1">
    <source>
        <dbReference type="EMBL" id="GMQ62864.1"/>
    </source>
</evidence>
<gene>
    <name evidence="1" type="ORF">AN2V17_20960</name>
</gene>
<evidence type="ECO:0000313" key="2">
    <source>
        <dbReference type="Proteomes" id="UP001374599"/>
    </source>
</evidence>
<organism evidence="1 2">
    <name type="scientific">Vallitalea maricola</name>
    <dbReference type="NCBI Taxonomy" id="3074433"/>
    <lineage>
        <taxon>Bacteria</taxon>
        <taxon>Bacillati</taxon>
        <taxon>Bacillota</taxon>
        <taxon>Clostridia</taxon>
        <taxon>Lachnospirales</taxon>
        <taxon>Vallitaleaceae</taxon>
        <taxon>Vallitalea</taxon>
    </lineage>
</organism>
<reference evidence="1" key="1">
    <citation type="submission" date="2023-09" db="EMBL/GenBank/DDBJ databases">
        <title>Vallitalea sediminicola and Vallitalea maricola sp. nov., anaerobic bacteria isolated from marine sediment.</title>
        <authorList>
            <person name="Hirano S."/>
            <person name="Maeda A."/>
            <person name="Terahara T."/>
            <person name="Mori K."/>
            <person name="Hamada M."/>
            <person name="Matsumoto R."/>
            <person name="Kobayashi T."/>
        </authorList>
    </citation>
    <scope>NUCLEOTIDE SEQUENCE</scope>
    <source>
        <strain evidence="1">AN17-2</strain>
    </source>
</reference>
<proteinExistence type="predicted"/>
<keyword evidence="2" id="KW-1185">Reference proteome</keyword>
<dbReference type="Proteomes" id="UP001374599">
    <property type="component" value="Unassembled WGS sequence"/>
</dbReference>
<accession>A0ACB5UJY1</accession>
<comment type="caution">
    <text evidence="1">The sequence shown here is derived from an EMBL/GenBank/DDBJ whole genome shotgun (WGS) entry which is preliminary data.</text>
</comment>
<protein>
    <submittedName>
        <fullName evidence="1">Uncharacterized protein</fullName>
    </submittedName>
</protein>
<sequence>MKVVIVDDEILTLQLLENIIDWESLDISIVGVAQNGYDAQQIIKRTSPHILITDIKMPKMDGIDLIKWVKDFDSKIKVIILSAYGEFEYAQEALAQGVVEYLLKPIDEEKLYKLVKRLKVEIQKNIYIQKELTNMKKIECRQIFKQLLYPCDIARINNISEIESRIGQREYRLLNINVDNLSYNDYIKFSELKDEEINDITDFIELSLKNSNENIDVIVSEGYFGEWVALIRYYDEDYKDINFNRYKKLTELLIYDFSSKIGINCFAGISMKHVGVSEIYTAYYETLDLIKYRFYLGDNIILSNDCNHMQFNLKELKFIDQQKMLLQHINAHNELEAINLLTQIFREINDSATIEPDKIYDFCYELIVLIRHKFCQGKVNGKVLDIVDDITIEKLRNYKTLENLKDYMINLCKDIINHFISIEEKESSKLIQKAKEYINLKYNTAITLDEICEYVSVSKSYFCYMFKREMGESIWNYLTSYRIEKAKNLLQNTDMKNYEISYYIGYENASYFTKTFRKLTGMTPHEFRNKNIVQ</sequence>
<dbReference type="EMBL" id="BTPU01000031">
    <property type="protein sequence ID" value="GMQ62864.1"/>
    <property type="molecule type" value="Genomic_DNA"/>
</dbReference>
<name>A0ACB5UJY1_9FIRM</name>